<proteinExistence type="predicted"/>
<name>A0ABQ1QFP2_9RHOB</name>
<keyword evidence="4" id="KW-1185">Reference proteome</keyword>
<reference evidence="4" key="1">
    <citation type="journal article" date="2019" name="Int. J. Syst. Evol. Microbiol.">
        <title>The Global Catalogue of Microorganisms (GCM) 10K type strain sequencing project: providing services to taxonomists for standard genome sequencing and annotation.</title>
        <authorList>
            <consortium name="The Broad Institute Genomics Platform"/>
            <consortium name="The Broad Institute Genome Sequencing Center for Infectious Disease"/>
            <person name="Wu L."/>
            <person name="Ma J."/>
        </authorList>
    </citation>
    <scope>NUCLEOTIDE SEQUENCE [LARGE SCALE GENOMIC DNA]</scope>
    <source>
        <strain evidence="4">CGMCC 1.12922</strain>
    </source>
</reference>
<dbReference type="Proteomes" id="UP000617355">
    <property type="component" value="Unassembled WGS sequence"/>
</dbReference>
<comment type="caution">
    <text evidence="3">The sequence shown here is derived from an EMBL/GenBank/DDBJ whole genome shotgun (WGS) entry which is preliminary data.</text>
</comment>
<dbReference type="SUPFAM" id="SSF55347">
    <property type="entry name" value="Glyceraldehyde-3-phosphate dehydrogenase-like, C-terminal domain"/>
    <property type="match status" value="1"/>
</dbReference>
<dbReference type="EMBL" id="BMGI01000001">
    <property type="protein sequence ID" value="GGD25179.1"/>
    <property type="molecule type" value="Genomic_DNA"/>
</dbReference>
<dbReference type="RefSeq" id="WP_188526210.1">
    <property type="nucleotide sequence ID" value="NZ_BMGI01000001.1"/>
</dbReference>
<evidence type="ECO:0000313" key="3">
    <source>
        <dbReference type="EMBL" id="GGD25179.1"/>
    </source>
</evidence>
<evidence type="ECO:0000259" key="2">
    <source>
        <dbReference type="Pfam" id="PF22725"/>
    </source>
</evidence>
<feature type="domain" description="Gfo/Idh/MocA-like oxidoreductase N-terminal" evidence="1">
    <location>
        <begin position="4"/>
        <end position="120"/>
    </location>
</feature>
<dbReference type="Pfam" id="PF01408">
    <property type="entry name" value="GFO_IDH_MocA"/>
    <property type="match status" value="1"/>
</dbReference>
<evidence type="ECO:0000259" key="1">
    <source>
        <dbReference type="Pfam" id="PF01408"/>
    </source>
</evidence>
<dbReference type="Pfam" id="PF22725">
    <property type="entry name" value="GFO_IDH_MocA_C3"/>
    <property type="match status" value="1"/>
</dbReference>
<feature type="domain" description="GFO/IDH/MocA-like oxidoreductase" evidence="2">
    <location>
        <begin position="129"/>
        <end position="234"/>
    </location>
</feature>
<accession>A0ABQ1QFP2</accession>
<dbReference type="PANTHER" id="PTHR43377:SF8">
    <property type="entry name" value="BLR3664 PROTEIN"/>
    <property type="match status" value="1"/>
</dbReference>
<protein>
    <submittedName>
        <fullName evidence="3">Oxidoreductase</fullName>
    </submittedName>
</protein>
<sequence>MSDLRIAIVGAGIIGHTHAATLADVRGVALSAVVDPIAGADVAERHGVPLFTDVGALLDAGVADAAIVASPNDTHVPITSALLRAGLPVLLEKPVANSVADGEALIAVAEETGVPVLVGHHRRHNPIIKAAKAAITAGRLGDLVTATVNSTLAKPSSYFDVAWRRGSASGGPLSINLIHEIDLLRHFWGEVAEVRAFASNHHRGFDVEDTAAAILVFASGGIATLTISDAATGPWAWDVTAGENPARFPAHDTIAHAYAGTLAALSLPDLAFWRPADEPDWTVRMTRGTLPCTPADPYIGQIEHFAAVARGNASPLVSLADGVANMRVIEAIKTSAANGAPAQPMRL</sequence>
<dbReference type="InterPro" id="IPR055170">
    <property type="entry name" value="GFO_IDH_MocA-like_dom"/>
</dbReference>
<dbReference type="PANTHER" id="PTHR43377">
    <property type="entry name" value="BILIVERDIN REDUCTASE A"/>
    <property type="match status" value="1"/>
</dbReference>
<dbReference type="InterPro" id="IPR036291">
    <property type="entry name" value="NAD(P)-bd_dom_sf"/>
</dbReference>
<dbReference type="Gene3D" id="3.40.50.720">
    <property type="entry name" value="NAD(P)-binding Rossmann-like Domain"/>
    <property type="match status" value="1"/>
</dbReference>
<organism evidence="3 4">
    <name type="scientific">Sinisalibacter lacisalsi</name>
    <dbReference type="NCBI Taxonomy" id="1526570"/>
    <lineage>
        <taxon>Bacteria</taxon>
        <taxon>Pseudomonadati</taxon>
        <taxon>Pseudomonadota</taxon>
        <taxon>Alphaproteobacteria</taxon>
        <taxon>Rhodobacterales</taxon>
        <taxon>Roseobacteraceae</taxon>
        <taxon>Sinisalibacter</taxon>
    </lineage>
</organism>
<dbReference type="InterPro" id="IPR000683">
    <property type="entry name" value="Gfo/Idh/MocA-like_OxRdtase_N"/>
</dbReference>
<gene>
    <name evidence="3" type="ORF">GCM10011358_07010</name>
</gene>
<dbReference type="Gene3D" id="3.30.360.10">
    <property type="entry name" value="Dihydrodipicolinate Reductase, domain 2"/>
    <property type="match status" value="1"/>
</dbReference>
<evidence type="ECO:0000313" key="4">
    <source>
        <dbReference type="Proteomes" id="UP000617355"/>
    </source>
</evidence>
<dbReference type="InterPro" id="IPR051450">
    <property type="entry name" value="Gfo/Idh/MocA_Oxidoreductases"/>
</dbReference>
<dbReference type="SUPFAM" id="SSF51735">
    <property type="entry name" value="NAD(P)-binding Rossmann-fold domains"/>
    <property type="match status" value="1"/>
</dbReference>